<dbReference type="RefSeq" id="WP_090396162.1">
    <property type="nucleotide sequence ID" value="NZ_FNEN01000002.1"/>
</dbReference>
<protein>
    <submittedName>
        <fullName evidence="5">Regulatory protein, luxR family</fullName>
    </submittedName>
</protein>
<name>A0A1G8KRD5_9BACI</name>
<keyword evidence="1" id="KW-0805">Transcription regulation</keyword>
<gene>
    <name evidence="5" type="ORF">SAMN04488123_102259</name>
</gene>
<keyword evidence="3" id="KW-0804">Transcription</keyword>
<dbReference type="InterPro" id="IPR000792">
    <property type="entry name" value="Tscrpt_reg_LuxR_C"/>
</dbReference>
<reference evidence="5 6" key="1">
    <citation type="submission" date="2016-10" db="EMBL/GenBank/DDBJ databases">
        <authorList>
            <person name="de Groot N.N."/>
        </authorList>
    </citation>
    <scope>NUCLEOTIDE SEQUENCE [LARGE SCALE GENOMIC DNA]</scope>
    <source>
        <strain evidence="5 6">DSM 21771</strain>
    </source>
</reference>
<evidence type="ECO:0000256" key="1">
    <source>
        <dbReference type="ARBA" id="ARBA00023015"/>
    </source>
</evidence>
<keyword evidence="6" id="KW-1185">Reference proteome</keyword>
<evidence type="ECO:0000313" key="6">
    <source>
        <dbReference type="Proteomes" id="UP000198853"/>
    </source>
</evidence>
<dbReference type="Proteomes" id="UP000198853">
    <property type="component" value="Unassembled WGS sequence"/>
</dbReference>
<dbReference type="SUPFAM" id="SSF46894">
    <property type="entry name" value="C-terminal effector domain of the bipartite response regulators"/>
    <property type="match status" value="1"/>
</dbReference>
<evidence type="ECO:0000256" key="2">
    <source>
        <dbReference type="ARBA" id="ARBA00023125"/>
    </source>
</evidence>
<dbReference type="PRINTS" id="PR00038">
    <property type="entry name" value="HTHLUXR"/>
</dbReference>
<evidence type="ECO:0000259" key="4">
    <source>
        <dbReference type="PROSITE" id="PS50043"/>
    </source>
</evidence>
<dbReference type="CDD" id="cd06170">
    <property type="entry name" value="LuxR_C_like"/>
    <property type="match status" value="1"/>
</dbReference>
<dbReference type="Gene3D" id="3.40.50.2300">
    <property type="match status" value="1"/>
</dbReference>
<dbReference type="GO" id="GO:0003677">
    <property type="term" value="F:DNA binding"/>
    <property type="evidence" value="ECO:0007669"/>
    <property type="project" value="UniProtKB-KW"/>
</dbReference>
<feature type="domain" description="HTH luxR-type" evidence="4">
    <location>
        <begin position="141"/>
        <end position="205"/>
    </location>
</feature>
<dbReference type="GO" id="GO:0006355">
    <property type="term" value="P:regulation of DNA-templated transcription"/>
    <property type="evidence" value="ECO:0007669"/>
    <property type="project" value="InterPro"/>
</dbReference>
<dbReference type="PANTHER" id="PTHR44688">
    <property type="entry name" value="DNA-BINDING TRANSCRIPTIONAL ACTIVATOR DEVR_DOSR"/>
    <property type="match status" value="1"/>
</dbReference>
<dbReference type="AlphaFoldDB" id="A0A1G8KRD5"/>
<evidence type="ECO:0000313" key="5">
    <source>
        <dbReference type="EMBL" id="SDI45919.1"/>
    </source>
</evidence>
<sequence>MKVCLTFYEEAEEQEKLQQLYQSREDVYWDAEREQVVVENEQIYVKGKEASLRHLKERPLHNYVALVNPGEHQLFKQVLDAGISHVIAGSHSIRTLGSKILNKTSSSVYIDPVLNLDFLKVMDKAFTPKKQRSMPFQLHFENAAKILSHAECQIFQGILDGKSNLKIAKDAYLAPSTVNNHVSKIIRKINAKDRTHAIKRAIELNWISHV</sequence>
<dbReference type="EMBL" id="FNEN01000002">
    <property type="protein sequence ID" value="SDI45919.1"/>
    <property type="molecule type" value="Genomic_DNA"/>
</dbReference>
<dbReference type="InterPro" id="IPR016032">
    <property type="entry name" value="Sig_transdc_resp-reg_C-effctor"/>
</dbReference>
<evidence type="ECO:0000256" key="3">
    <source>
        <dbReference type="ARBA" id="ARBA00023163"/>
    </source>
</evidence>
<dbReference type="Pfam" id="PF00196">
    <property type="entry name" value="GerE"/>
    <property type="match status" value="1"/>
</dbReference>
<dbReference type="SMART" id="SM00421">
    <property type="entry name" value="HTH_LUXR"/>
    <property type="match status" value="1"/>
</dbReference>
<accession>A0A1G8KRD5</accession>
<dbReference type="OrthoDB" id="2965189at2"/>
<organism evidence="5 6">
    <name type="scientific">Natribacillus halophilus</name>
    <dbReference type="NCBI Taxonomy" id="549003"/>
    <lineage>
        <taxon>Bacteria</taxon>
        <taxon>Bacillati</taxon>
        <taxon>Bacillota</taxon>
        <taxon>Bacilli</taxon>
        <taxon>Bacillales</taxon>
        <taxon>Bacillaceae</taxon>
        <taxon>Natribacillus</taxon>
    </lineage>
</organism>
<dbReference type="PROSITE" id="PS50043">
    <property type="entry name" value="HTH_LUXR_2"/>
    <property type="match status" value="1"/>
</dbReference>
<keyword evidence="2" id="KW-0238">DNA-binding</keyword>
<dbReference type="PANTHER" id="PTHR44688:SF25">
    <property type="entry name" value="HTH LUXR-TYPE DOMAIN-CONTAINING PROTEIN"/>
    <property type="match status" value="1"/>
</dbReference>
<proteinExistence type="predicted"/>